<evidence type="ECO:0000313" key="4">
    <source>
        <dbReference type="RefSeq" id="XP_018436277.1"/>
    </source>
</evidence>
<gene>
    <name evidence="4" type="primary">LOC108808661</name>
</gene>
<organism evidence="3 4">
    <name type="scientific">Raphanus sativus</name>
    <name type="common">Radish</name>
    <name type="synonym">Raphanus raphanistrum var. sativus</name>
    <dbReference type="NCBI Taxonomy" id="3726"/>
    <lineage>
        <taxon>Eukaryota</taxon>
        <taxon>Viridiplantae</taxon>
        <taxon>Streptophyta</taxon>
        <taxon>Embryophyta</taxon>
        <taxon>Tracheophyta</taxon>
        <taxon>Spermatophyta</taxon>
        <taxon>Magnoliopsida</taxon>
        <taxon>eudicotyledons</taxon>
        <taxon>Gunneridae</taxon>
        <taxon>Pentapetalae</taxon>
        <taxon>rosids</taxon>
        <taxon>malvids</taxon>
        <taxon>Brassicales</taxon>
        <taxon>Brassicaceae</taxon>
        <taxon>Brassiceae</taxon>
        <taxon>Raphanus</taxon>
    </lineage>
</organism>
<dbReference type="RefSeq" id="XP_018436277.1">
    <property type="nucleotide sequence ID" value="XM_018580775.1"/>
</dbReference>
<dbReference type="PROSITE" id="PS50090">
    <property type="entry name" value="MYB_LIKE"/>
    <property type="match status" value="1"/>
</dbReference>
<dbReference type="GeneID" id="108808661"/>
<evidence type="ECO:0000256" key="1">
    <source>
        <dbReference type="SAM" id="MobiDB-lite"/>
    </source>
</evidence>
<dbReference type="PANTHER" id="PTHR45023:SF4">
    <property type="entry name" value="GLYCINE-RICH PROTEIN-RELATED"/>
    <property type="match status" value="1"/>
</dbReference>
<dbReference type="OrthoDB" id="677207at2759"/>
<feature type="region of interest" description="Disordered" evidence="1">
    <location>
        <begin position="187"/>
        <end position="221"/>
    </location>
</feature>
<reference evidence="4" key="2">
    <citation type="submission" date="2025-08" db="UniProtKB">
        <authorList>
            <consortium name="RefSeq"/>
        </authorList>
    </citation>
    <scope>IDENTIFICATION</scope>
    <source>
        <tissue evidence="4">Leaf</tissue>
    </source>
</reference>
<feature type="domain" description="Myb-like" evidence="2">
    <location>
        <begin position="49"/>
        <end position="115"/>
    </location>
</feature>
<dbReference type="PANTHER" id="PTHR45023">
    <property type="match status" value="1"/>
</dbReference>
<evidence type="ECO:0000313" key="3">
    <source>
        <dbReference type="Proteomes" id="UP000504610"/>
    </source>
</evidence>
<name>A0A6J0JKX9_RAPSA</name>
<reference evidence="3" key="1">
    <citation type="journal article" date="2019" name="Database">
        <title>The radish genome database (RadishGD): an integrated information resource for radish genomics.</title>
        <authorList>
            <person name="Yu H.J."/>
            <person name="Baek S."/>
            <person name="Lee Y.J."/>
            <person name="Cho A."/>
            <person name="Mun J.H."/>
        </authorList>
    </citation>
    <scope>NUCLEOTIDE SEQUENCE [LARGE SCALE GENOMIC DNA]</scope>
    <source>
        <strain evidence="3">cv. WK10039</strain>
    </source>
</reference>
<dbReference type="KEGG" id="rsz:108808661"/>
<dbReference type="Proteomes" id="UP000504610">
    <property type="component" value="Chromosome 6"/>
</dbReference>
<sequence>MANIGGYVNLLKSQTSVDLESPEQLWFGAEGPDEPCEPCEPSEPSVKERRKWSPKEDKILIGAWLNTSKDPIISNEQKAGAFWKRIVEYYNASPLLVGSTPRELGQCKQRWSRINGDVCKFVGCFETALRQQRSGQNDDDVMKAAHDIFFNDQGTKFILDHCWRELRYDQKWCTNFVPKDGVKAKRKQVAEGEPGEEEVREPEARPMGVKAAKAAKAAGKRKMSAREEELAKLQGVEVTGAQVTGYQVTGVGSVVA</sequence>
<dbReference type="InterPro" id="IPR001005">
    <property type="entry name" value="SANT/Myb"/>
</dbReference>
<dbReference type="AlphaFoldDB" id="A0A6J0JKX9"/>
<evidence type="ECO:0000259" key="2">
    <source>
        <dbReference type="PROSITE" id="PS50090"/>
    </source>
</evidence>
<keyword evidence="3" id="KW-1185">Reference proteome</keyword>
<protein>
    <submittedName>
        <fullName evidence="4">Glutathione S-transferase T3-like</fullName>
    </submittedName>
</protein>
<accession>A0A6J0JKX9</accession>
<feature type="region of interest" description="Disordered" evidence="1">
    <location>
        <begin position="29"/>
        <end position="51"/>
    </location>
</feature>
<proteinExistence type="predicted"/>